<feature type="region of interest" description="Disordered" evidence="1">
    <location>
        <begin position="30"/>
        <end position="52"/>
    </location>
</feature>
<dbReference type="PROSITE" id="PS51257">
    <property type="entry name" value="PROKAR_LIPOPROTEIN"/>
    <property type="match status" value="1"/>
</dbReference>
<dbReference type="STRING" id="1391654.AKJ09_05074"/>
<evidence type="ECO:0000256" key="2">
    <source>
        <dbReference type="SAM" id="SignalP"/>
    </source>
</evidence>
<dbReference type="AlphaFoldDB" id="A0A0K1PY03"/>
<dbReference type="OrthoDB" id="5492401at2"/>
<proteinExistence type="predicted"/>
<keyword evidence="2" id="KW-0732">Signal</keyword>
<evidence type="ECO:0008006" key="5">
    <source>
        <dbReference type="Google" id="ProtNLM"/>
    </source>
</evidence>
<dbReference type="RefSeq" id="WP_146649373.1">
    <property type="nucleotide sequence ID" value="NZ_CP012333.1"/>
</dbReference>
<protein>
    <recommendedName>
        <fullName evidence="5">Tryptophan synthase alpha chain</fullName>
    </recommendedName>
</protein>
<dbReference type="EMBL" id="CP012333">
    <property type="protein sequence ID" value="AKU98410.1"/>
    <property type="molecule type" value="Genomic_DNA"/>
</dbReference>
<evidence type="ECO:0000313" key="4">
    <source>
        <dbReference type="Proteomes" id="UP000064967"/>
    </source>
</evidence>
<dbReference type="KEGG" id="llu:AKJ09_05074"/>
<accession>A0A0K1PY03</accession>
<feature type="signal peptide" evidence="2">
    <location>
        <begin position="1"/>
        <end position="22"/>
    </location>
</feature>
<name>A0A0K1PY03_9BACT</name>
<gene>
    <name evidence="3" type="ORF">AKJ09_05074</name>
</gene>
<evidence type="ECO:0000313" key="3">
    <source>
        <dbReference type="EMBL" id="AKU98410.1"/>
    </source>
</evidence>
<reference evidence="3 4" key="1">
    <citation type="submission" date="2015-08" db="EMBL/GenBank/DDBJ databases">
        <authorList>
            <person name="Babu N.S."/>
            <person name="Beckwith C.J."/>
            <person name="Beseler K.G."/>
            <person name="Brison A."/>
            <person name="Carone J.V."/>
            <person name="Caskin T.P."/>
            <person name="Diamond M."/>
            <person name="Durham M.E."/>
            <person name="Foxe J.M."/>
            <person name="Go M."/>
            <person name="Henderson B.A."/>
            <person name="Jones I.B."/>
            <person name="McGettigan J.A."/>
            <person name="Micheletti S.J."/>
            <person name="Nasrallah M.E."/>
            <person name="Ortiz D."/>
            <person name="Piller C.R."/>
            <person name="Privatt S.R."/>
            <person name="Schneider S.L."/>
            <person name="Sharp S."/>
            <person name="Smith T.C."/>
            <person name="Stanton J.D."/>
            <person name="Ullery H.E."/>
            <person name="Wilson R.J."/>
            <person name="Serrano M.G."/>
            <person name="Buck G."/>
            <person name="Lee V."/>
            <person name="Wang Y."/>
            <person name="Carvalho R."/>
            <person name="Voegtly L."/>
            <person name="Shi R."/>
            <person name="Duckworth R."/>
            <person name="Johnson A."/>
            <person name="Loviza R."/>
            <person name="Walstead R."/>
            <person name="Shah Z."/>
            <person name="Kiflezghi M."/>
            <person name="Wade K."/>
            <person name="Ball S.L."/>
            <person name="Bradley K.W."/>
            <person name="Asai D.J."/>
            <person name="Bowman C.A."/>
            <person name="Russell D.A."/>
            <person name="Pope W.H."/>
            <person name="Jacobs-Sera D."/>
            <person name="Hendrix R.W."/>
            <person name="Hatfull G.F."/>
        </authorList>
    </citation>
    <scope>NUCLEOTIDE SEQUENCE [LARGE SCALE GENOMIC DNA]</scope>
    <source>
        <strain evidence="3 4">DSM 27648</strain>
    </source>
</reference>
<keyword evidence="4" id="KW-1185">Reference proteome</keyword>
<feature type="chain" id="PRO_5005466564" description="Tryptophan synthase alpha chain" evidence="2">
    <location>
        <begin position="23"/>
        <end position="408"/>
    </location>
</feature>
<organism evidence="3 4">
    <name type="scientific">Labilithrix luteola</name>
    <dbReference type="NCBI Taxonomy" id="1391654"/>
    <lineage>
        <taxon>Bacteria</taxon>
        <taxon>Pseudomonadati</taxon>
        <taxon>Myxococcota</taxon>
        <taxon>Polyangia</taxon>
        <taxon>Polyangiales</taxon>
        <taxon>Labilitrichaceae</taxon>
        <taxon>Labilithrix</taxon>
    </lineage>
</organism>
<dbReference type="Proteomes" id="UP000064967">
    <property type="component" value="Chromosome"/>
</dbReference>
<sequence>MHRANGILLSGLALAGIISACAVSHEPIAFEQPDGSTPPPPTFTPSGDDAGDASPDVTKTPLLCIATECPAPFDTCGAGYRCSTNLSNDSNNCGACGKVCPDSFGYLNLTSTCVNGTCETACTKKLAGGKFWNYADCNSVFEDGCEINISTDPNNCGTCGNKCADGVECIDGKCGLPPGQAECWGMIVDLQNDDFNCGECDNYCEPPPDAPELANNMVYGCVKGQCGQPKCADWGAEKWVDCDKDPKNGCEVYIGPSNDPSLIDPNNCGACGKKCTGDQICDHRQLAPHASCTCENPQETRCGSSATYDLGCFDLLNDPNNCGTCFNKCTTFGRNTAATCRKGDCENSCLPGWGDCDGNPKNGCETNLMVSDGHCGACGNRCDTQAGQPCVEGQCAMKECDAGIEVPQ</sequence>
<evidence type="ECO:0000256" key="1">
    <source>
        <dbReference type="SAM" id="MobiDB-lite"/>
    </source>
</evidence>